<dbReference type="InterPro" id="IPR005055">
    <property type="entry name" value="A10/PebIII"/>
</dbReference>
<reference evidence="1" key="1">
    <citation type="submission" date="2022-05" db="EMBL/GenBank/DDBJ databases">
        <authorList>
            <person name="Okamura Y."/>
        </authorList>
    </citation>
    <scope>NUCLEOTIDE SEQUENCE</scope>
</reference>
<dbReference type="Gene3D" id="1.10.2080.10">
    <property type="entry name" value="Insect odorant-binding protein A10/Ejaculatory bulb-specific protein 3"/>
    <property type="match status" value="1"/>
</dbReference>
<sequence length="154" mass="17499">MTGILYGINEDIYTDFDQKTFISSILLDINITQVKMKLLILSAFLVLAAANTYSPDNDNIDIESVVSDVDVLRDFINCFNDNTPCDEVKSDFKKDLPEVFETSCSKCTDKQKHIFKRFIDEAKVKLPSEYGIFLQKYDTQGKFIQPLQAAISGF</sequence>
<protein>
    <submittedName>
        <fullName evidence="1">Uncharacterized protein</fullName>
    </submittedName>
</protein>
<accession>A0A9P0XA70</accession>
<evidence type="ECO:0000313" key="2">
    <source>
        <dbReference type="Proteomes" id="UP001152562"/>
    </source>
</evidence>
<dbReference type="Proteomes" id="UP001152562">
    <property type="component" value="Unassembled WGS sequence"/>
</dbReference>
<dbReference type="EMBL" id="CALOZG010000010">
    <property type="protein sequence ID" value="CAH4030418.1"/>
    <property type="molecule type" value="Genomic_DNA"/>
</dbReference>
<dbReference type="Pfam" id="PF03392">
    <property type="entry name" value="OS-D"/>
    <property type="match status" value="1"/>
</dbReference>
<dbReference type="InterPro" id="IPR036682">
    <property type="entry name" value="OS_D_A10/PebIII_sf"/>
</dbReference>
<dbReference type="PANTHER" id="PTHR11257">
    <property type="entry name" value="CHEMOSENSORY PROTEIN-RELATED"/>
    <property type="match status" value="1"/>
</dbReference>
<proteinExistence type="predicted"/>
<dbReference type="PANTHER" id="PTHR11257:SF13">
    <property type="entry name" value="GEO07322P1"/>
    <property type="match status" value="1"/>
</dbReference>
<keyword evidence="2" id="KW-1185">Reference proteome</keyword>
<dbReference type="AlphaFoldDB" id="A0A9P0XA70"/>
<dbReference type="SUPFAM" id="SSF100910">
    <property type="entry name" value="Chemosensory protein Csp2"/>
    <property type="match status" value="1"/>
</dbReference>
<comment type="caution">
    <text evidence="1">The sequence shown here is derived from an EMBL/GenBank/DDBJ whole genome shotgun (WGS) entry which is preliminary data.</text>
</comment>
<organism evidence="1 2">
    <name type="scientific">Pieris brassicae</name>
    <name type="common">White butterfly</name>
    <name type="synonym">Large white butterfly</name>
    <dbReference type="NCBI Taxonomy" id="7116"/>
    <lineage>
        <taxon>Eukaryota</taxon>
        <taxon>Metazoa</taxon>
        <taxon>Ecdysozoa</taxon>
        <taxon>Arthropoda</taxon>
        <taxon>Hexapoda</taxon>
        <taxon>Insecta</taxon>
        <taxon>Pterygota</taxon>
        <taxon>Neoptera</taxon>
        <taxon>Endopterygota</taxon>
        <taxon>Lepidoptera</taxon>
        <taxon>Glossata</taxon>
        <taxon>Ditrysia</taxon>
        <taxon>Papilionoidea</taxon>
        <taxon>Pieridae</taxon>
        <taxon>Pierinae</taxon>
        <taxon>Pieris</taxon>
    </lineage>
</organism>
<gene>
    <name evidence="1" type="ORF">PIBRA_LOCUS7073</name>
</gene>
<evidence type="ECO:0000313" key="1">
    <source>
        <dbReference type="EMBL" id="CAH4030418.1"/>
    </source>
</evidence>
<name>A0A9P0XA70_PIEBR</name>